<organism evidence="7 8">
    <name type="scientific">Desulfamplus magnetovallimortis</name>
    <dbReference type="NCBI Taxonomy" id="1246637"/>
    <lineage>
        <taxon>Bacteria</taxon>
        <taxon>Pseudomonadati</taxon>
        <taxon>Thermodesulfobacteriota</taxon>
        <taxon>Desulfobacteria</taxon>
        <taxon>Desulfobacterales</taxon>
        <taxon>Desulfobacteraceae</taxon>
        <taxon>Desulfamplus</taxon>
    </lineage>
</organism>
<dbReference type="OrthoDB" id="9815657at2"/>
<dbReference type="GO" id="GO:0005198">
    <property type="term" value="F:structural molecule activity"/>
    <property type="evidence" value="ECO:0007669"/>
    <property type="project" value="UniProtKB-UniRule"/>
</dbReference>
<dbReference type="InterPro" id="IPR042187">
    <property type="entry name" value="Flagellin_C_sub2"/>
</dbReference>
<dbReference type="PANTHER" id="PTHR42792:SF2">
    <property type="entry name" value="FLAGELLIN"/>
    <property type="match status" value="1"/>
</dbReference>
<dbReference type="InterPro" id="IPR010810">
    <property type="entry name" value="Flagellin_hook_IN_motif"/>
</dbReference>
<evidence type="ECO:0000259" key="6">
    <source>
        <dbReference type="Pfam" id="PF00700"/>
    </source>
</evidence>
<evidence type="ECO:0000256" key="4">
    <source>
        <dbReference type="RuleBase" id="RU362073"/>
    </source>
</evidence>
<evidence type="ECO:0000313" key="7">
    <source>
        <dbReference type="EMBL" id="SLM29630.1"/>
    </source>
</evidence>
<feature type="domain" description="Flagellin C-terminal" evidence="6">
    <location>
        <begin position="639"/>
        <end position="722"/>
    </location>
</feature>
<dbReference type="Pfam" id="PF00700">
    <property type="entry name" value="Flagellin_C"/>
    <property type="match status" value="1"/>
</dbReference>
<accession>A0A1W1HAX2</accession>
<name>A0A1W1HAX2_9BACT</name>
<dbReference type="GO" id="GO:0009288">
    <property type="term" value="C:bacterial-type flagellum"/>
    <property type="evidence" value="ECO:0007669"/>
    <property type="project" value="UniProtKB-SubCell"/>
</dbReference>
<reference evidence="7 8" key="1">
    <citation type="submission" date="2017-03" db="EMBL/GenBank/DDBJ databases">
        <authorList>
            <person name="Afonso C.L."/>
            <person name="Miller P.J."/>
            <person name="Scott M.A."/>
            <person name="Spackman E."/>
            <person name="Goraichik I."/>
            <person name="Dimitrov K.M."/>
            <person name="Suarez D.L."/>
            <person name="Swayne D.E."/>
        </authorList>
    </citation>
    <scope>NUCLEOTIDE SEQUENCE [LARGE SCALE GENOMIC DNA]</scope>
    <source>
        <strain evidence="7">PRJEB14757</strain>
    </source>
</reference>
<evidence type="ECO:0000256" key="1">
    <source>
        <dbReference type="ARBA" id="ARBA00005709"/>
    </source>
</evidence>
<protein>
    <recommendedName>
        <fullName evidence="4">Flagellin</fullName>
    </recommendedName>
</protein>
<dbReference type="InterPro" id="IPR046358">
    <property type="entry name" value="Flagellin_C"/>
</dbReference>
<dbReference type="GO" id="GO:0005576">
    <property type="term" value="C:extracellular region"/>
    <property type="evidence" value="ECO:0007669"/>
    <property type="project" value="UniProtKB-SubCell"/>
</dbReference>
<evidence type="ECO:0000313" key="8">
    <source>
        <dbReference type="Proteomes" id="UP000191931"/>
    </source>
</evidence>
<dbReference type="Pfam" id="PF07196">
    <property type="entry name" value="Flagellin_IN"/>
    <property type="match status" value="1"/>
</dbReference>
<dbReference type="InterPro" id="IPR001492">
    <property type="entry name" value="Flagellin"/>
</dbReference>
<dbReference type="STRING" id="1246637.MTBBW1_190002"/>
<keyword evidence="2 4" id="KW-0964">Secreted</keyword>
<keyword evidence="7" id="KW-0966">Cell projection</keyword>
<sequence length="724" mass="77971">MSLSIKTNIASLNAYQKLSKNSNRLNGSLQKLSSGLRINKACDDGSGMVIADSLKSQYRGLGQAIKNANDAVSITQTADGALEESINIVNIIKTKAIQASQDGQTYESRKAIQSDIDKLRQELDQIAKSTSFNGQKLLSGEFTNKTFHIGAYTGETVDISIDSAESTKIGHTTVAEVIPDYTKLIYTTLQDKQTGDDIVIEPFKIEYYTPDLVKDELDKLTKEDINKLTDEELAKRTNKDLSKLTTREIEELRNIFIDEIVENASDQLTKNVSNRLVKHGLGTLAEQINKYEEKTDVKAFPIVESESRIIAGSTSDNFKINGITIGNIDVIPNDSDGALIAAINSLSNMTGVKAHVTASGKLELVSTDGRAIKVEGLPTPEVISSSALTTHGYLKMISRNFGQYDVTHRNIAENVATATTANPTIMNAIPTNTIINWSSNTQGSGGGINATITSGAVNIGTETLLDDPNFISNFSSNLSVLEYGANSVTTVINFSSPLPTGSKLLLGDVDSGHVATLTSGGTPLTYVSQLESRSGQNSTFPIYNPATGKLTSQPNSNNNDEVTSFDLSNLSSLQIEFQGSGAAWAAIALADPSTSITSTITTTTEYQTYEDSIVFNKELLRLCDVNVTTFDDAQISMELADISLGDLDKIRSNIGSVQNQLQSTISNITNTQNNAMASESSIRDLDFSSESMYFSKLQVFAESGAFVLAQANSSKENLISLLEG</sequence>
<keyword evidence="3 4" id="KW-0975">Bacterial flagellum</keyword>
<gene>
    <name evidence="7" type="ORF">MTBBW1_190002</name>
</gene>
<dbReference type="RefSeq" id="WP_080799213.1">
    <property type="nucleotide sequence ID" value="NZ_LT828540.1"/>
</dbReference>
<evidence type="ECO:0000256" key="3">
    <source>
        <dbReference type="ARBA" id="ARBA00023143"/>
    </source>
</evidence>
<dbReference type="AlphaFoldDB" id="A0A1W1HAX2"/>
<comment type="subcellular location">
    <subcellularLocation>
        <location evidence="4">Secreted</location>
    </subcellularLocation>
    <subcellularLocation>
        <location evidence="4">Bacterial flagellum</location>
    </subcellularLocation>
</comment>
<dbReference type="SUPFAM" id="SSF64518">
    <property type="entry name" value="Phase 1 flagellin"/>
    <property type="match status" value="1"/>
</dbReference>
<keyword evidence="7" id="KW-0969">Cilium</keyword>
<evidence type="ECO:0000256" key="2">
    <source>
        <dbReference type="ARBA" id="ARBA00022525"/>
    </source>
</evidence>
<comment type="function">
    <text evidence="4">Flagellin is the subunit protein which polymerizes to form the filaments of bacterial flagella.</text>
</comment>
<dbReference type="PANTHER" id="PTHR42792">
    <property type="entry name" value="FLAGELLIN"/>
    <property type="match status" value="1"/>
</dbReference>
<dbReference type="Gene3D" id="3.30.70.2120">
    <property type="match status" value="1"/>
</dbReference>
<dbReference type="PRINTS" id="PR00207">
    <property type="entry name" value="FLAGELLIN"/>
</dbReference>
<dbReference type="Gene3D" id="1.20.1330.10">
    <property type="entry name" value="f41 fragment of flagellin, N-terminal domain"/>
    <property type="match status" value="2"/>
</dbReference>
<dbReference type="Proteomes" id="UP000191931">
    <property type="component" value="Unassembled WGS sequence"/>
</dbReference>
<evidence type="ECO:0000259" key="5">
    <source>
        <dbReference type="Pfam" id="PF00669"/>
    </source>
</evidence>
<comment type="similarity">
    <text evidence="1 4">Belongs to the bacterial flagellin family.</text>
</comment>
<dbReference type="InterPro" id="IPR001029">
    <property type="entry name" value="Flagellin_N"/>
</dbReference>
<dbReference type="EMBL" id="FWEV01000101">
    <property type="protein sequence ID" value="SLM29630.1"/>
    <property type="molecule type" value="Genomic_DNA"/>
</dbReference>
<keyword evidence="8" id="KW-1185">Reference proteome</keyword>
<keyword evidence="7" id="KW-0282">Flagellum</keyword>
<dbReference type="Pfam" id="PF00669">
    <property type="entry name" value="Flagellin_N"/>
    <property type="match status" value="1"/>
</dbReference>
<feature type="domain" description="Flagellin N-terminal" evidence="5">
    <location>
        <begin position="5"/>
        <end position="143"/>
    </location>
</feature>
<dbReference type="Gene3D" id="6.10.10.10">
    <property type="entry name" value="Flagellar export chaperone, C-terminal domain"/>
    <property type="match status" value="1"/>
</dbReference>
<proteinExistence type="inferred from homology"/>